<name>A0ABU6WT70_9FABA</name>
<comment type="caution">
    <text evidence="1">The sequence shown here is derived from an EMBL/GenBank/DDBJ whole genome shotgun (WGS) entry which is preliminary data.</text>
</comment>
<organism evidence="1 2">
    <name type="scientific">Stylosanthes scabra</name>
    <dbReference type="NCBI Taxonomy" id="79078"/>
    <lineage>
        <taxon>Eukaryota</taxon>
        <taxon>Viridiplantae</taxon>
        <taxon>Streptophyta</taxon>
        <taxon>Embryophyta</taxon>
        <taxon>Tracheophyta</taxon>
        <taxon>Spermatophyta</taxon>
        <taxon>Magnoliopsida</taxon>
        <taxon>eudicotyledons</taxon>
        <taxon>Gunneridae</taxon>
        <taxon>Pentapetalae</taxon>
        <taxon>rosids</taxon>
        <taxon>fabids</taxon>
        <taxon>Fabales</taxon>
        <taxon>Fabaceae</taxon>
        <taxon>Papilionoideae</taxon>
        <taxon>50 kb inversion clade</taxon>
        <taxon>dalbergioids sensu lato</taxon>
        <taxon>Dalbergieae</taxon>
        <taxon>Pterocarpus clade</taxon>
        <taxon>Stylosanthes</taxon>
    </lineage>
</organism>
<gene>
    <name evidence="1" type="ORF">PIB30_117042</name>
</gene>
<evidence type="ECO:0000313" key="1">
    <source>
        <dbReference type="EMBL" id="MED6188547.1"/>
    </source>
</evidence>
<dbReference type="EMBL" id="JASCZI010182756">
    <property type="protein sequence ID" value="MED6188547.1"/>
    <property type="molecule type" value="Genomic_DNA"/>
</dbReference>
<dbReference type="Proteomes" id="UP001341840">
    <property type="component" value="Unassembled WGS sequence"/>
</dbReference>
<reference evidence="1 2" key="1">
    <citation type="journal article" date="2023" name="Plants (Basel)">
        <title>Bridging the Gap: Combining Genomics and Transcriptomics Approaches to Understand Stylosanthes scabra, an Orphan Legume from the Brazilian Caatinga.</title>
        <authorList>
            <person name="Ferreira-Neto J.R.C."/>
            <person name="da Silva M.D."/>
            <person name="Binneck E."/>
            <person name="de Melo N.F."/>
            <person name="da Silva R.H."/>
            <person name="de Melo A.L.T.M."/>
            <person name="Pandolfi V."/>
            <person name="Bustamante F.O."/>
            <person name="Brasileiro-Vidal A.C."/>
            <person name="Benko-Iseppon A.M."/>
        </authorList>
    </citation>
    <scope>NUCLEOTIDE SEQUENCE [LARGE SCALE GENOMIC DNA]</scope>
    <source>
        <tissue evidence="1">Leaves</tissue>
    </source>
</reference>
<accession>A0ABU6WT70</accession>
<protein>
    <submittedName>
        <fullName evidence="1">Uncharacterized protein</fullName>
    </submittedName>
</protein>
<proteinExistence type="predicted"/>
<evidence type="ECO:0000313" key="2">
    <source>
        <dbReference type="Proteomes" id="UP001341840"/>
    </source>
</evidence>
<keyword evidence="2" id="KW-1185">Reference proteome</keyword>
<sequence>MLLKEESPTFRSCAALTKLRSPPSSSFAAPPRRRCISAASPILNSQARLSGAPCRSEGASNSAFSNWVQSASSHFEFGLLESSDPIHHFPLLSYVLFASPATGPVARAAINHQPCLQIETDKRFLAKAPKLLSRLTRGSSLIVSEEEEDFLKIFRKRKVAAGFF</sequence>